<feature type="domain" description="Xylose isomerase-like TIM barrel" evidence="1">
    <location>
        <begin position="34"/>
        <end position="288"/>
    </location>
</feature>
<comment type="caution">
    <text evidence="2">The sequence shown here is derived from an EMBL/GenBank/DDBJ whole genome shotgun (WGS) entry which is preliminary data.</text>
</comment>
<name>A0A5J5IJM3_9BACT</name>
<evidence type="ECO:0000259" key="1">
    <source>
        <dbReference type="Pfam" id="PF01261"/>
    </source>
</evidence>
<organism evidence="2 3">
    <name type="scientific">Ginsengibacter hankyongi</name>
    <dbReference type="NCBI Taxonomy" id="2607284"/>
    <lineage>
        <taxon>Bacteria</taxon>
        <taxon>Pseudomonadati</taxon>
        <taxon>Bacteroidota</taxon>
        <taxon>Chitinophagia</taxon>
        <taxon>Chitinophagales</taxon>
        <taxon>Chitinophagaceae</taxon>
        <taxon>Ginsengibacter</taxon>
    </lineage>
</organism>
<dbReference type="Gene3D" id="3.20.20.150">
    <property type="entry name" value="Divalent-metal-dependent TIM barrel enzymes"/>
    <property type="match status" value="1"/>
</dbReference>
<dbReference type="EMBL" id="VYQF01000001">
    <property type="protein sequence ID" value="KAA9041176.1"/>
    <property type="molecule type" value="Genomic_DNA"/>
</dbReference>
<evidence type="ECO:0000313" key="2">
    <source>
        <dbReference type="EMBL" id="KAA9041176.1"/>
    </source>
</evidence>
<dbReference type="PANTHER" id="PTHR12110:SF41">
    <property type="entry name" value="INOSOSE DEHYDRATASE"/>
    <property type="match status" value="1"/>
</dbReference>
<dbReference type="Proteomes" id="UP000326903">
    <property type="component" value="Unassembled WGS sequence"/>
</dbReference>
<protein>
    <submittedName>
        <fullName evidence="2">TIM barrel protein</fullName>
    </submittedName>
</protein>
<dbReference type="InterPro" id="IPR050312">
    <property type="entry name" value="IolE/XylAMocC-like"/>
</dbReference>
<dbReference type="AlphaFoldDB" id="A0A5J5IJM3"/>
<gene>
    <name evidence="2" type="ORF">FW778_03825</name>
</gene>
<reference evidence="2 3" key="1">
    <citation type="submission" date="2019-09" db="EMBL/GenBank/DDBJ databases">
        <title>Draft genome sequence of Ginsengibacter sp. BR5-29.</title>
        <authorList>
            <person name="Im W.-T."/>
        </authorList>
    </citation>
    <scope>NUCLEOTIDE SEQUENCE [LARGE SCALE GENOMIC DNA]</scope>
    <source>
        <strain evidence="2 3">BR5-29</strain>
    </source>
</reference>
<dbReference type="SUPFAM" id="SSF51658">
    <property type="entry name" value="Xylose isomerase-like"/>
    <property type="match status" value="1"/>
</dbReference>
<dbReference type="InterPro" id="IPR013022">
    <property type="entry name" value="Xyl_isomerase-like_TIM-brl"/>
</dbReference>
<dbReference type="InterPro" id="IPR036237">
    <property type="entry name" value="Xyl_isomerase-like_sf"/>
</dbReference>
<accession>A0A5J5IJM3</accession>
<dbReference type="RefSeq" id="WP_150413265.1">
    <property type="nucleotide sequence ID" value="NZ_VYQF01000001.1"/>
</dbReference>
<evidence type="ECO:0000313" key="3">
    <source>
        <dbReference type="Proteomes" id="UP000326903"/>
    </source>
</evidence>
<keyword evidence="3" id="KW-1185">Reference proteome</keyword>
<dbReference type="PANTHER" id="PTHR12110">
    <property type="entry name" value="HYDROXYPYRUVATE ISOMERASE"/>
    <property type="match status" value="1"/>
</dbReference>
<sequence length="303" mass="33713">MENKIKIANAPCSWGALEFELEGKSLGYEQVLNELVETGYAGTELGDWGFMPTEPGALHDEIAKRNISLLGAFVPVALSNESAHEEGVEKALKVAGLMYDGGYTNAFIVLADENGTVEYRTKNAGRTNGHGSLNDSQMKIFGAGAEKVAKAVKDRYEMRTVFHHHCAGYIETPEEIDAFLQITNPQLVGLCFDTGHYMFGGGTNPVEILEKYWDRVWHVHFKDFSSEVAALSAKNNWDYFQSIQHGVFCQLGKGDVDFESIIQFLKNKNYNGWIVVEQDVLPGMGNPKQCAENNRRYLQSKGL</sequence>
<dbReference type="Pfam" id="PF01261">
    <property type="entry name" value="AP_endonuc_2"/>
    <property type="match status" value="1"/>
</dbReference>
<proteinExistence type="predicted"/>